<dbReference type="AlphaFoldDB" id="A0A8J2YYJ6"/>
<organism evidence="1 2">
    <name type="scientific">Aliidongia dinghuensis</name>
    <dbReference type="NCBI Taxonomy" id="1867774"/>
    <lineage>
        <taxon>Bacteria</taxon>
        <taxon>Pseudomonadati</taxon>
        <taxon>Pseudomonadota</taxon>
        <taxon>Alphaproteobacteria</taxon>
        <taxon>Rhodospirillales</taxon>
        <taxon>Dongiaceae</taxon>
        <taxon>Aliidongia</taxon>
    </lineage>
</organism>
<name>A0A8J2YYJ6_9PROT</name>
<dbReference type="Pfam" id="PF10932">
    <property type="entry name" value="DUF2783"/>
    <property type="match status" value="1"/>
</dbReference>
<protein>
    <recommendedName>
        <fullName evidence="3">DUF2783 domain-containing protein</fullName>
    </recommendedName>
</protein>
<reference evidence="1" key="2">
    <citation type="submission" date="2020-09" db="EMBL/GenBank/DDBJ databases">
        <authorList>
            <person name="Sun Q."/>
            <person name="Zhou Y."/>
        </authorList>
    </citation>
    <scope>NUCLEOTIDE SEQUENCE</scope>
    <source>
        <strain evidence="1">CGMCC 1.15725</strain>
    </source>
</reference>
<evidence type="ECO:0000313" key="1">
    <source>
        <dbReference type="EMBL" id="GGF41332.1"/>
    </source>
</evidence>
<sequence>MGRLTDTLQLSDADGFYSELVHLYDGLDGPAAEALSARLILILCNQVGDRQILAQAFALARAAGAPSSPTLQE</sequence>
<proteinExistence type="predicted"/>
<dbReference type="RefSeq" id="WP_189051345.1">
    <property type="nucleotide sequence ID" value="NZ_BMJQ01000017.1"/>
</dbReference>
<gene>
    <name evidence="1" type="ORF">GCM10011611_54680</name>
</gene>
<evidence type="ECO:0000313" key="2">
    <source>
        <dbReference type="Proteomes" id="UP000646365"/>
    </source>
</evidence>
<dbReference type="InterPro" id="IPR021233">
    <property type="entry name" value="DUF2783"/>
</dbReference>
<accession>A0A8J2YYJ6</accession>
<keyword evidence="2" id="KW-1185">Reference proteome</keyword>
<reference evidence="1" key="1">
    <citation type="journal article" date="2014" name="Int. J. Syst. Evol. Microbiol.">
        <title>Complete genome sequence of Corynebacterium casei LMG S-19264T (=DSM 44701T), isolated from a smear-ripened cheese.</title>
        <authorList>
            <consortium name="US DOE Joint Genome Institute (JGI-PGF)"/>
            <person name="Walter F."/>
            <person name="Albersmeier A."/>
            <person name="Kalinowski J."/>
            <person name="Ruckert C."/>
        </authorList>
    </citation>
    <scope>NUCLEOTIDE SEQUENCE</scope>
    <source>
        <strain evidence="1">CGMCC 1.15725</strain>
    </source>
</reference>
<evidence type="ECO:0008006" key="3">
    <source>
        <dbReference type="Google" id="ProtNLM"/>
    </source>
</evidence>
<dbReference type="EMBL" id="BMJQ01000017">
    <property type="protein sequence ID" value="GGF41332.1"/>
    <property type="molecule type" value="Genomic_DNA"/>
</dbReference>
<dbReference type="Proteomes" id="UP000646365">
    <property type="component" value="Unassembled WGS sequence"/>
</dbReference>
<comment type="caution">
    <text evidence="1">The sequence shown here is derived from an EMBL/GenBank/DDBJ whole genome shotgun (WGS) entry which is preliminary data.</text>
</comment>